<dbReference type="Pfam" id="PF04110">
    <property type="entry name" value="APG12"/>
    <property type="match status" value="1"/>
</dbReference>
<protein>
    <recommendedName>
        <fullName evidence="6">Ubiquitin-like protein ATG12</fullName>
    </recommendedName>
</protein>
<dbReference type="GO" id="GO:0000045">
    <property type="term" value="P:autophagosome assembly"/>
    <property type="evidence" value="ECO:0007669"/>
    <property type="project" value="InterPro"/>
</dbReference>
<dbReference type="GO" id="GO:0034274">
    <property type="term" value="C:Atg12-Atg5-Atg16 complex"/>
    <property type="evidence" value="ECO:0007669"/>
    <property type="project" value="TreeGrafter"/>
</dbReference>
<evidence type="ECO:0000256" key="4">
    <source>
        <dbReference type="ARBA" id="ARBA00023006"/>
    </source>
</evidence>
<feature type="compositionally biased region" description="Polar residues" evidence="7">
    <location>
        <begin position="74"/>
        <end position="85"/>
    </location>
</feature>
<comment type="similarity">
    <text evidence="1 6">Belongs to the ATG12 family.</text>
</comment>
<dbReference type="EnsemblPlants" id="ORUFI06G06890.1">
    <property type="protein sequence ID" value="ORUFI06G06890.1"/>
    <property type="gene ID" value="ORUFI06G06890"/>
</dbReference>
<dbReference type="eggNOG" id="KOG3439">
    <property type="taxonomic scope" value="Eukaryota"/>
</dbReference>
<dbReference type="GO" id="GO:0061723">
    <property type="term" value="P:glycophagy"/>
    <property type="evidence" value="ECO:0007669"/>
    <property type="project" value="TreeGrafter"/>
</dbReference>
<keyword evidence="2 6" id="KW-1017">Isopeptide bond</keyword>
<evidence type="ECO:0000313" key="9">
    <source>
        <dbReference type="Proteomes" id="UP000008022"/>
    </source>
</evidence>
<dbReference type="CDD" id="cd01612">
    <property type="entry name" value="Ubl_ATG12"/>
    <property type="match status" value="1"/>
</dbReference>
<dbReference type="PANTHER" id="PTHR13385">
    <property type="entry name" value="AUTOPHAGY PROTEIN 12"/>
    <property type="match status" value="1"/>
</dbReference>
<keyword evidence="9" id="KW-1185">Reference proteome</keyword>
<dbReference type="FunFam" id="3.10.20.90:FF:000150">
    <property type="entry name" value="Ubiquitin-like protein ATG12"/>
    <property type="match status" value="1"/>
</dbReference>
<dbReference type="GO" id="GO:0000421">
    <property type="term" value="C:autophagosome membrane"/>
    <property type="evidence" value="ECO:0007669"/>
    <property type="project" value="TreeGrafter"/>
</dbReference>
<keyword evidence="3 6" id="KW-0833">Ubl conjugation pathway</keyword>
<evidence type="ECO:0000256" key="7">
    <source>
        <dbReference type="SAM" id="MobiDB-lite"/>
    </source>
</evidence>
<name>A0A0E0PUU5_ORYRU</name>
<dbReference type="Gramene" id="ORUFI06G06890.1">
    <property type="protein sequence ID" value="ORUFI06G06890.1"/>
    <property type="gene ID" value="ORUFI06G06890"/>
</dbReference>
<dbReference type="Proteomes" id="UP000008022">
    <property type="component" value="Unassembled WGS sequence"/>
</dbReference>
<comment type="function">
    <text evidence="5">Ubiquitin-like protein involved in cytoplasm to vacuole transport (Cvt) and autophagy vesicles formation. Conjugation with ATG5 through a ubiquitin-like conjugating system is essential for its function. ATG12/ATG5 conjugate has an essential role in plant nutrient recycling.</text>
</comment>
<dbReference type="HOGENOM" id="CLU_1216465_0_0_1"/>
<feature type="region of interest" description="Disordered" evidence="7">
    <location>
        <begin position="59"/>
        <end position="115"/>
    </location>
</feature>
<dbReference type="AlphaFoldDB" id="A0A0E0PUU5"/>
<proteinExistence type="inferred from homology"/>
<comment type="function">
    <text evidence="6">Ubiquitin-like protein involved in cytoplasm to vacuole transport (Cvt) and autophagic vesicle formation.</text>
</comment>
<evidence type="ECO:0000256" key="3">
    <source>
        <dbReference type="ARBA" id="ARBA00022786"/>
    </source>
</evidence>
<dbReference type="Gene3D" id="3.10.20.90">
    <property type="entry name" value="Phosphatidylinositol 3-kinase Catalytic Subunit, Chain A, domain 1"/>
    <property type="match status" value="1"/>
</dbReference>
<organism evidence="8 9">
    <name type="scientific">Oryza rufipogon</name>
    <name type="common">Brownbeard rice</name>
    <name type="synonym">Asian wild rice</name>
    <dbReference type="NCBI Taxonomy" id="4529"/>
    <lineage>
        <taxon>Eukaryota</taxon>
        <taxon>Viridiplantae</taxon>
        <taxon>Streptophyta</taxon>
        <taxon>Embryophyta</taxon>
        <taxon>Tracheophyta</taxon>
        <taxon>Spermatophyta</taxon>
        <taxon>Magnoliopsida</taxon>
        <taxon>Liliopsida</taxon>
        <taxon>Poales</taxon>
        <taxon>Poaceae</taxon>
        <taxon>BOP clade</taxon>
        <taxon>Oryzoideae</taxon>
        <taxon>Oryzeae</taxon>
        <taxon>Oryzinae</taxon>
        <taxon>Oryza</taxon>
    </lineage>
</organism>
<dbReference type="GO" id="GO:0034727">
    <property type="term" value="P:piecemeal microautophagy of the nucleus"/>
    <property type="evidence" value="ECO:0007669"/>
    <property type="project" value="TreeGrafter"/>
</dbReference>
<dbReference type="GO" id="GO:0019776">
    <property type="term" value="F:Atg8-family ligase activity"/>
    <property type="evidence" value="ECO:0007669"/>
    <property type="project" value="TreeGrafter"/>
</dbReference>
<dbReference type="InterPro" id="IPR007242">
    <property type="entry name" value="Atg12"/>
</dbReference>
<dbReference type="GO" id="GO:0000422">
    <property type="term" value="P:autophagy of mitochondrion"/>
    <property type="evidence" value="ECO:0007669"/>
    <property type="project" value="TreeGrafter"/>
</dbReference>
<reference evidence="8" key="2">
    <citation type="submission" date="2015-06" db="UniProtKB">
        <authorList>
            <consortium name="EnsemblPlants"/>
        </authorList>
    </citation>
    <scope>IDENTIFICATION</scope>
</reference>
<comment type="subunit">
    <text evidence="6">Forms a conjugate with ATG5.</text>
</comment>
<dbReference type="PANTHER" id="PTHR13385:SF3">
    <property type="entry name" value="UBIQUITIN-LIKE PROTEIN ATG12"/>
    <property type="match status" value="1"/>
</dbReference>
<evidence type="ECO:0000256" key="6">
    <source>
        <dbReference type="RuleBase" id="RU361201"/>
    </source>
</evidence>
<evidence type="ECO:0000256" key="1">
    <source>
        <dbReference type="ARBA" id="ARBA00007778"/>
    </source>
</evidence>
<reference evidence="9" key="1">
    <citation type="submission" date="2013-06" db="EMBL/GenBank/DDBJ databases">
        <authorList>
            <person name="Zhao Q."/>
        </authorList>
    </citation>
    <scope>NUCLEOTIDE SEQUENCE</scope>
    <source>
        <strain evidence="9">cv. W1943</strain>
    </source>
</reference>
<dbReference type="GO" id="GO:0097352">
    <property type="term" value="P:autophagosome maturation"/>
    <property type="evidence" value="ECO:0007669"/>
    <property type="project" value="TreeGrafter"/>
</dbReference>
<dbReference type="STRING" id="4529.A0A0E0PUU5"/>
<evidence type="ECO:0000256" key="2">
    <source>
        <dbReference type="ARBA" id="ARBA00022499"/>
    </source>
</evidence>
<evidence type="ECO:0000256" key="5">
    <source>
        <dbReference type="ARBA" id="ARBA00058245"/>
    </source>
</evidence>
<evidence type="ECO:0000313" key="8">
    <source>
        <dbReference type="EnsemblPlants" id="ORUFI06G06890.1"/>
    </source>
</evidence>
<dbReference type="SUPFAM" id="SSF54236">
    <property type="entry name" value="Ubiquitin-like"/>
    <property type="match status" value="1"/>
</dbReference>
<sequence length="228" mass="24685">MCVPIASAQVSWALSSSTFQPGPFISSNCPSRLVFLVVLQVCFHLSSISEFLPPAARRSGERGVSAGGLPQSGVLPQSGWTSSFESESRKNSPSRTPPPHRIGQKNPSESVPSPRANLTGAQLVADFSLFPPPPAMAAVAAEQKKVVVHFRSTGNAPQLKQSKFKIGGNEKFLKIIDFLRRQIHQDTVFLYVNSAFSPNPDELIIDLYNNFGIDGQLVVNYASSMAWG</sequence>
<dbReference type="GO" id="GO:0034045">
    <property type="term" value="C:phagophore assembly site membrane"/>
    <property type="evidence" value="ECO:0007669"/>
    <property type="project" value="TreeGrafter"/>
</dbReference>
<accession>A0A0E0PUU5</accession>
<dbReference type="InterPro" id="IPR029071">
    <property type="entry name" value="Ubiquitin-like_domsf"/>
</dbReference>
<keyword evidence="4 6" id="KW-0072">Autophagy</keyword>